<dbReference type="SUPFAM" id="SSF53335">
    <property type="entry name" value="S-adenosyl-L-methionine-dependent methyltransferases"/>
    <property type="match status" value="1"/>
</dbReference>
<dbReference type="Pfam" id="PF13489">
    <property type="entry name" value="Methyltransf_23"/>
    <property type="match status" value="1"/>
</dbReference>
<dbReference type="AlphaFoldDB" id="A0A127JX43"/>
<dbReference type="OrthoDB" id="9791837at2"/>
<protein>
    <submittedName>
        <fullName evidence="1">Uncharacterized protein</fullName>
    </submittedName>
</protein>
<dbReference type="CDD" id="cd02440">
    <property type="entry name" value="AdoMet_MTases"/>
    <property type="match status" value="1"/>
</dbReference>
<evidence type="ECO:0000313" key="2">
    <source>
        <dbReference type="Proteomes" id="UP000070433"/>
    </source>
</evidence>
<dbReference type="Gene3D" id="3.40.50.150">
    <property type="entry name" value="Vaccinia Virus protein VP39"/>
    <property type="match status" value="1"/>
</dbReference>
<name>A0A127JX43_9BURK</name>
<gene>
    <name evidence="1" type="ORF">UC35_18380</name>
</gene>
<sequence length="249" mass="27959">MGLYVYDTRFYDYQQAGALASARAVVPLLMRHLGPRSMLDVGCGAGAWVRAYQEAGLPDVTGVDGSYVNPSRLMFAPTRFRPIDVARPFSLGRRFDLVQCLEVAEHLDPQASGTLVDNLTSHAPVVLFSAAPPGQGGENHINERPYEFWQELFEQRGFRLFDFVRRRIQHRVDVEPWYRYNLMLFANDEAVLPASVRETQVPSHAVADVAPLAWRARRLVLSALPHRAVTALAVAKHRAVLNRRTGPQL</sequence>
<reference evidence="1 2" key="1">
    <citation type="journal article" date="2014" name="Int. J. Syst. Evol. Microbiol.">
        <title>Ramlibacter solisilvae sp. nov., isolated from forest soil, and emended description of the genus Ramlibacter.</title>
        <authorList>
            <person name="Lee H.J."/>
            <person name="Lee S.H."/>
            <person name="Lee S.S."/>
            <person name="Lee J.S."/>
            <person name="Kim Y."/>
            <person name="Kim S.C."/>
            <person name="Jeon C.O."/>
        </authorList>
    </citation>
    <scope>NUCLEOTIDE SEQUENCE [LARGE SCALE GENOMIC DNA]</scope>
    <source>
        <strain evidence="1 2">5-10</strain>
    </source>
</reference>
<dbReference type="InterPro" id="IPR029063">
    <property type="entry name" value="SAM-dependent_MTases_sf"/>
</dbReference>
<evidence type="ECO:0000313" key="1">
    <source>
        <dbReference type="EMBL" id="AMO24443.1"/>
    </source>
</evidence>
<organism evidence="1 2">
    <name type="scientific">Ramlibacter tataouinensis</name>
    <dbReference type="NCBI Taxonomy" id="94132"/>
    <lineage>
        <taxon>Bacteria</taxon>
        <taxon>Pseudomonadati</taxon>
        <taxon>Pseudomonadota</taxon>
        <taxon>Betaproteobacteria</taxon>
        <taxon>Burkholderiales</taxon>
        <taxon>Comamonadaceae</taxon>
        <taxon>Ramlibacter</taxon>
    </lineage>
</organism>
<dbReference type="RefSeq" id="WP_061502239.1">
    <property type="nucleotide sequence ID" value="NZ_CP010951.1"/>
</dbReference>
<proteinExistence type="predicted"/>
<keyword evidence="2" id="KW-1185">Reference proteome</keyword>
<accession>A0A127JX43</accession>
<dbReference type="Proteomes" id="UP000070433">
    <property type="component" value="Chromosome"/>
</dbReference>
<dbReference type="EMBL" id="CP010951">
    <property type="protein sequence ID" value="AMO24443.1"/>
    <property type="molecule type" value="Genomic_DNA"/>
</dbReference>